<gene>
    <name evidence="1" type="ORF">C4D60_Mb09t02250</name>
</gene>
<sequence length="81" mass="8764">MGHIQEKCNGELGRRRRLRNPEGGWFFGGSNKTFDRGVAHETGSDVIVERKFEVKVQLGSLGSAAHPSAAASTNHIAWSTG</sequence>
<comment type="caution">
    <text evidence="1">The sequence shown here is derived from an EMBL/GenBank/DDBJ whole genome shotgun (WGS) entry which is preliminary data.</text>
</comment>
<name>A0A4S8IFU6_MUSBA</name>
<organism evidence="1 2">
    <name type="scientific">Musa balbisiana</name>
    <name type="common">Banana</name>
    <dbReference type="NCBI Taxonomy" id="52838"/>
    <lineage>
        <taxon>Eukaryota</taxon>
        <taxon>Viridiplantae</taxon>
        <taxon>Streptophyta</taxon>
        <taxon>Embryophyta</taxon>
        <taxon>Tracheophyta</taxon>
        <taxon>Spermatophyta</taxon>
        <taxon>Magnoliopsida</taxon>
        <taxon>Liliopsida</taxon>
        <taxon>Zingiberales</taxon>
        <taxon>Musaceae</taxon>
        <taxon>Musa</taxon>
    </lineage>
</organism>
<evidence type="ECO:0000313" key="2">
    <source>
        <dbReference type="Proteomes" id="UP000317650"/>
    </source>
</evidence>
<dbReference type="EMBL" id="PYDT01000010">
    <property type="protein sequence ID" value="THU46182.1"/>
    <property type="molecule type" value="Genomic_DNA"/>
</dbReference>
<dbReference type="AlphaFoldDB" id="A0A4S8IFU6"/>
<proteinExistence type="predicted"/>
<evidence type="ECO:0000313" key="1">
    <source>
        <dbReference type="EMBL" id="THU46182.1"/>
    </source>
</evidence>
<accession>A0A4S8IFU6</accession>
<dbReference type="Proteomes" id="UP000317650">
    <property type="component" value="Chromosome 9"/>
</dbReference>
<keyword evidence="2" id="KW-1185">Reference proteome</keyword>
<protein>
    <submittedName>
        <fullName evidence="1">Uncharacterized protein</fullName>
    </submittedName>
</protein>
<reference evidence="1 2" key="1">
    <citation type="journal article" date="2019" name="Nat. Plants">
        <title>Genome sequencing of Musa balbisiana reveals subgenome evolution and function divergence in polyploid bananas.</title>
        <authorList>
            <person name="Yao X."/>
        </authorList>
    </citation>
    <scope>NUCLEOTIDE SEQUENCE [LARGE SCALE GENOMIC DNA]</scope>
    <source>
        <strain evidence="2">cv. DH-PKW</strain>
        <tissue evidence="1">Leaves</tissue>
    </source>
</reference>